<reference evidence="2 3" key="1">
    <citation type="submission" date="2018-08" db="EMBL/GenBank/DDBJ databases">
        <title>Draft genome sequence of Rhodobacter sphaeroides FY.</title>
        <authorList>
            <person name="Rayyan A."/>
            <person name="Meyer T.E."/>
            <person name="Kyndt J.A."/>
        </authorList>
    </citation>
    <scope>NUCLEOTIDE SEQUENCE [LARGE SCALE GENOMIC DNA]</scope>
    <source>
        <strain evidence="2 3">FY</strain>
    </source>
</reference>
<sequence>MDRRITTIAFDADDTLWQNETFYRLTQERFAALLARHVEKDRLHERLLAAERRNLGRYGFGIKGFMLSMIETAIEVTEERVPAGVIGEIIAAGQEMLAHPIELLDHAREAVEALAADYRVLLVTKGDLLDQERKLAQSGLGDMFHAVEIVSDKNARIYDRIFRRHGDGPERALMVGNSLKSDVLPPIEAGGFGVHVPHGLTWALEHADPPDGHPRFFTLPDLSGLPALVERLNENLP</sequence>
<dbReference type="InterPro" id="IPR023214">
    <property type="entry name" value="HAD_sf"/>
</dbReference>
<dbReference type="EMBL" id="QWGP01000001">
    <property type="protein sequence ID" value="RHZ98762.1"/>
    <property type="molecule type" value="Genomic_DNA"/>
</dbReference>
<evidence type="ECO:0000313" key="3">
    <source>
        <dbReference type="Proteomes" id="UP000266305"/>
    </source>
</evidence>
<dbReference type="Gene3D" id="3.40.50.1000">
    <property type="entry name" value="HAD superfamily/HAD-like"/>
    <property type="match status" value="1"/>
</dbReference>
<dbReference type="Proteomes" id="UP000266305">
    <property type="component" value="Unassembled WGS sequence"/>
</dbReference>
<dbReference type="SFLD" id="SFLDS00003">
    <property type="entry name" value="Haloacid_Dehalogenase"/>
    <property type="match status" value="1"/>
</dbReference>
<dbReference type="InterPro" id="IPR051540">
    <property type="entry name" value="S-2-haloacid_dehalogenase"/>
</dbReference>
<dbReference type="PANTHER" id="PTHR43316">
    <property type="entry name" value="HYDROLASE, HALOACID DELAHOGENASE-RELATED"/>
    <property type="match status" value="1"/>
</dbReference>
<dbReference type="SUPFAM" id="SSF56784">
    <property type="entry name" value="HAD-like"/>
    <property type="match status" value="1"/>
</dbReference>
<dbReference type="Gene3D" id="1.10.150.240">
    <property type="entry name" value="Putative phosphatase, domain 2"/>
    <property type="match status" value="1"/>
</dbReference>
<dbReference type="CDD" id="cd07515">
    <property type="entry name" value="HAD-like"/>
    <property type="match status" value="1"/>
</dbReference>
<dbReference type="InterPro" id="IPR023198">
    <property type="entry name" value="PGP-like_dom2"/>
</dbReference>
<accession>A0AAX1URS9</accession>
<dbReference type="AlphaFoldDB" id="A0AAX1URS9"/>
<keyword evidence="1 2" id="KW-0378">Hydrolase</keyword>
<dbReference type="SFLD" id="SFLDG01129">
    <property type="entry name" value="C1.5:_HAD__Beta-PGM__Phosphata"/>
    <property type="match status" value="1"/>
</dbReference>
<evidence type="ECO:0000313" key="2">
    <source>
        <dbReference type="EMBL" id="RHZ98762.1"/>
    </source>
</evidence>
<organism evidence="2 3">
    <name type="scientific">Cereibacter sphaeroides</name>
    <name type="common">Rhodobacter sphaeroides</name>
    <dbReference type="NCBI Taxonomy" id="1063"/>
    <lineage>
        <taxon>Bacteria</taxon>
        <taxon>Pseudomonadati</taxon>
        <taxon>Pseudomonadota</taxon>
        <taxon>Alphaproteobacteria</taxon>
        <taxon>Rhodobacterales</taxon>
        <taxon>Paracoccaceae</taxon>
        <taxon>Cereibacter</taxon>
    </lineage>
</organism>
<protein>
    <submittedName>
        <fullName evidence="2">HAD family hydrolase</fullName>
    </submittedName>
</protein>
<proteinExistence type="predicted"/>
<dbReference type="RefSeq" id="WP_118999082.1">
    <property type="nucleotide sequence ID" value="NZ_QWGP01000001.1"/>
</dbReference>
<name>A0AAX1URS9_CERSP</name>
<evidence type="ECO:0000256" key="1">
    <source>
        <dbReference type="ARBA" id="ARBA00022801"/>
    </source>
</evidence>
<gene>
    <name evidence="2" type="ORF">D1114_01355</name>
</gene>
<dbReference type="InterPro" id="IPR036412">
    <property type="entry name" value="HAD-like_sf"/>
</dbReference>
<dbReference type="GO" id="GO:0016787">
    <property type="term" value="F:hydrolase activity"/>
    <property type="evidence" value="ECO:0007669"/>
    <property type="project" value="UniProtKB-KW"/>
</dbReference>
<dbReference type="PANTHER" id="PTHR43316:SF8">
    <property type="entry name" value="HAD FAMILY HYDROLASE"/>
    <property type="match status" value="1"/>
</dbReference>
<comment type="caution">
    <text evidence="2">The sequence shown here is derived from an EMBL/GenBank/DDBJ whole genome shotgun (WGS) entry which is preliminary data.</text>
</comment>
<dbReference type="Pfam" id="PF00702">
    <property type="entry name" value="Hydrolase"/>
    <property type="match status" value="1"/>
</dbReference>